<evidence type="ECO:0000313" key="4">
    <source>
        <dbReference type="Proteomes" id="UP001346869"/>
    </source>
</evidence>
<reference evidence="3 4" key="2">
    <citation type="journal article" date="2023" name="Mol. Biol. Evol.">
        <title>Genomics of Secondarily Temperate Adaptation in the Only Non-Antarctic Icefish.</title>
        <authorList>
            <person name="Rivera-Colon A.G."/>
            <person name="Rayamajhi N."/>
            <person name="Minhas B.F."/>
            <person name="Madrigal G."/>
            <person name="Bilyk K.T."/>
            <person name="Yoon V."/>
            <person name="Hune M."/>
            <person name="Gregory S."/>
            <person name="Cheng C.H.C."/>
            <person name="Catchen J.M."/>
        </authorList>
    </citation>
    <scope>NUCLEOTIDE SEQUENCE [LARGE SCALE GENOMIC DNA]</scope>
    <source>
        <strain evidence="3">JMC-PN-2008</strain>
    </source>
</reference>
<evidence type="ECO:0008006" key="5">
    <source>
        <dbReference type="Google" id="ProtNLM"/>
    </source>
</evidence>
<feature type="compositionally biased region" description="Pro residues" evidence="1">
    <location>
        <begin position="102"/>
        <end position="118"/>
    </location>
</feature>
<gene>
    <name evidence="3" type="ORF">PBY51_021648</name>
</gene>
<comment type="caution">
    <text evidence="3">The sequence shown here is derived from an EMBL/GenBank/DDBJ whole genome shotgun (WGS) entry which is preliminary data.</text>
</comment>
<keyword evidence="2" id="KW-0812">Transmembrane</keyword>
<reference evidence="3 4" key="1">
    <citation type="journal article" date="2023" name="Genes (Basel)">
        <title>Chromosome-Level Genome Assembly and Circadian Gene Repertoire of the Patagonia Blennie Eleginops maclovinus-The Closest Ancestral Proxy of Antarctic Cryonotothenioids.</title>
        <authorList>
            <person name="Cheng C.C."/>
            <person name="Rivera-Colon A.G."/>
            <person name="Minhas B.F."/>
            <person name="Wilson L."/>
            <person name="Rayamajhi N."/>
            <person name="Vargas-Chacoff L."/>
            <person name="Catchen J.M."/>
        </authorList>
    </citation>
    <scope>NUCLEOTIDE SEQUENCE [LARGE SCALE GENOMIC DNA]</scope>
    <source>
        <strain evidence="3">JMC-PN-2008</strain>
    </source>
</reference>
<evidence type="ECO:0000256" key="1">
    <source>
        <dbReference type="SAM" id="MobiDB-lite"/>
    </source>
</evidence>
<keyword evidence="4" id="KW-1185">Reference proteome</keyword>
<keyword evidence="2" id="KW-1133">Transmembrane helix</keyword>
<dbReference type="AlphaFoldDB" id="A0AAN7XGA1"/>
<keyword evidence="2" id="KW-0472">Membrane</keyword>
<evidence type="ECO:0000256" key="2">
    <source>
        <dbReference type="SAM" id="Phobius"/>
    </source>
</evidence>
<proteinExistence type="predicted"/>
<feature type="region of interest" description="Disordered" evidence="1">
    <location>
        <begin position="90"/>
        <end position="118"/>
    </location>
</feature>
<accession>A0AAN7XGA1</accession>
<dbReference type="EMBL" id="JAUZQC010000014">
    <property type="protein sequence ID" value="KAK5860151.1"/>
    <property type="molecule type" value="Genomic_DNA"/>
</dbReference>
<organism evidence="3 4">
    <name type="scientific">Eleginops maclovinus</name>
    <name type="common">Patagonian blennie</name>
    <name type="synonym">Eleginus maclovinus</name>
    <dbReference type="NCBI Taxonomy" id="56733"/>
    <lineage>
        <taxon>Eukaryota</taxon>
        <taxon>Metazoa</taxon>
        <taxon>Chordata</taxon>
        <taxon>Craniata</taxon>
        <taxon>Vertebrata</taxon>
        <taxon>Euteleostomi</taxon>
        <taxon>Actinopterygii</taxon>
        <taxon>Neopterygii</taxon>
        <taxon>Teleostei</taxon>
        <taxon>Neoteleostei</taxon>
        <taxon>Acanthomorphata</taxon>
        <taxon>Eupercaria</taxon>
        <taxon>Perciformes</taxon>
        <taxon>Notothenioidei</taxon>
        <taxon>Eleginopidae</taxon>
        <taxon>Eleginops</taxon>
    </lineage>
</organism>
<feature type="transmembrane region" description="Helical" evidence="2">
    <location>
        <begin position="12"/>
        <end position="33"/>
    </location>
</feature>
<sequence>MTRLMLGRTLERICKGVLLLCLLHFLIMMILYFDVYTQRFDLFSRFNNGRNGSRNNASGAAGSGHHYYYYNLSRPNATLASYLAPGEQLVPTVQPETNQTPSPKPLPPCPEIPPGLGE</sequence>
<dbReference type="Proteomes" id="UP001346869">
    <property type="component" value="Unassembled WGS sequence"/>
</dbReference>
<protein>
    <recommendedName>
        <fullName evidence="5">Beta-1,4-galactosyltransferase 2</fullName>
    </recommendedName>
</protein>
<evidence type="ECO:0000313" key="3">
    <source>
        <dbReference type="EMBL" id="KAK5860151.1"/>
    </source>
</evidence>
<name>A0AAN7XGA1_ELEMC</name>